<sequence>MRRSRRLRFPRPVAAAAVAVVLLSVAAVLVTAAAGHRGMVVAYDGGSPDGELPSDECHPWSTNSVRRYTDTRPQDREKAFLCLATESIYGLPPKFSGMGDREALAYGRELCGVMNLEVTDPRVKALLDRTGNGPYWTTQTLEALVYLCPEGVARHDPRLVQSEEQLLQEEKESLDEAAAGCRDRWKGPKPRNWHVGVVFVEEGSDYYVGDPGGEWGEVVAGSGGGVLEVYREFIRVYTSTRNDLICVTVLTFDKAPPLLPRGWDRIVEAGVRSPDGRLIAKGSEVFPTTFNLAAAGPGRYRVRIYTRDHEQFHPDDPDRPGVEHLVVVFPGRSGKTVVHRR</sequence>
<dbReference type="RefSeq" id="WP_204065486.1">
    <property type="nucleotide sequence ID" value="NZ_BOOJ01000032.1"/>
</dbReference>
<accession>A0A8J3WL75</accession>
<protein>
    <submittedName>
        <fullName evidence="1">Uncharacterized protein</fullName>
    </submittedName>
</protein>
<dbReference type="Proteomes" id="UP000619788">
    <property type="component" value="Unassembled WGS sequence"/>
</dbReference>
<comment type="caution">
    <text evidence="1">The sequence shown here is derived from an EMBL/GenBank/DDBJ whole genome shotgun (WGS) entry which is preliminary data.</text>
</comment>
<organism evidence="1 2">
    <name type="scientific">Planobispora siamensis</name>
    <dbReference type="NCBI Taxonomy" id="936338"/>
    <lineage>
        <taxon>Bacteria</taxon>
        <taxon>Bacillati</taxon>
        <taxon>Actinomycetota</taxon>
        <taxon>Actinomycetes</taxon>
        <taxon>Streptosporangiales</taxon>
        <taxon>Streptosporangiaceae</taxon>
        <taxon>Planobispora</taxon>
    </lineage>
</organism>
<keyword evidence="2" id="KW-1185">Reference proteome</keyword>
<proteinExistence type="predicted"/>
<evidence type="ECO:0000313" key="1">
    <source>
        <dbReference type="EMBL" id="GIH93320.1"/>
    </source>
</evidence>
<gene>
    <name evidence="1" type="ORF">Psi01_39500</name>
</gene>
<reference evidence="1 2" key="1">
    <citation type="submission" date="2021-01" db="EMBL/GenBank/DDBJ databases">
        <title>Whole genome shotgun sequence of Planobispora siamensis NBRC 107568.</title>
        <authorList>
            <person name="Komaki H."/>
            <person name="Tamura T."/>
        </authorList>
    </citation>
    <scope>NUCLEOTIDE SEQUENCE [LARGE SCALE GENOMIC DNA]</scope>
    <source>
        <strain evidence="1 2">NBRC 107568</strain>
    </source>
</reference>
<dbReference type="EMBL" id="BOOJ01000032">
    <property type="protein sequence ID" value="GIH93320.1"/>
    <property type="molecule type" value="Genomic_DNA"/>
</dbReference>
<name>A0A8J3WL75_9ACTN</name>
<dbReference type="AlphaFoldDB" id="A0A8J3WL75"/>
<evidence type="ECO:0000313" key="2">
    <source>
        <dbReference type="Proteomes" id="UP000619788"/>
    </source>
</evidence>